<accession>A0A934TL85</accession>
<keyword evidence="2" id="KW-1185">Reference proteome</keyword>
<dbReference type="AlphaFoldDB" id="A0A934TL85"/>
<reference evidence="1" key="2">
    <citation type="journal article" date="2020" name="Microorganisms">
        <title>Osmotic Adaptation and Compatible Solute Biosynthesis of Phototrophic Bacteria as Revealed from Genome Analyses.</title>
        <authorList>
            <person name="Imhoff J.F."/>
            <person name="Rahn T."/>
            <person name="Kunzel S."/>
            <person name="Keller A."/>
            <person name="Neulinger S.C."/>
        </authorList>
    </citation>
    <scope>NUCLEOTIDE SEQUENCE</scope>
    <source>
        <strain evidence="1">LMG 28126</strain>
    </source>
</reference>
<comment type="caution">
    <text evidence="1">The sequence shown here is derived from an EMBL/GenBank/DDBJ whole genome shotgun (WGS) entry which is preliminary data.</text>
</comment>
<dbReference type="EMBL" id="NHSD01000203">
    <property type="protein sequence ID" value="MBK5927093.1"/>
    <property type="molecule type" value="Genomic_DNA"/>
</dbReference>
<evidence type="ECO:0000313" key="2">
    <source>
        <dbReference type="Proteomes" id="UP000706333"/>
    </source>
</evidence>
<gene>
    <name evidence="1" type="ORF">CCR87_07025</name>
</gene>
<sequence>MAEIEVTRRRVSGTDLNIIGALTTLVDETLARVERGDREQLTMHNVVFMQPDPQGPVLHANIGSPGSVLVESVTRRVAPVVKVIMVLALAGYVGADVWDMVQARNLVLENTDGLAGVADAQLAETHEKTYAFVRASGADSLDEILEYVRDFHARTGGRVDGHVHHNE</sequence>
<dbReference type="Proteomes" id="UP000706333">
    <property type="component" value="Unassembled WGS sequence"/>
</dbReference>
<proteinExistence type="predicted"/>
<evidence type="ECO:0000313" key="1">
    <source>
        <dbReference type="EMBL" id="MBK5927093.1"/>
    </source>
</evidence>
<reference evidence="1" key="1">
    <citation type="submission" date="2017-05" db="EMBL/GenBank/DDBJ databases">
        <authorList>
            <person name="Imhoff J.F."/>
            <person name="Rahn T."/>
            <person name="Kuenzel S."/>
            <person name="Neulinger S.C."/>
        </authorList>
    </citation>
    <scope>NUCLEOTIDE SEQUENCE</scope>
    <source>
        <strain evidence="1">LMG 28126</strain>
    </source>
</reference>
<protein>
    <submittedName>
        <fullName evidence="1">Uncharacterized protein</fullName>
    </submittedName>
</protein>
<organism evidence="1 2">
    <name type="scientific">Rhodobaculum claviforme</name>
    <dbReference type="NCBI Taxonomy" id="1549854"/>
    <lineage>
        <taxon>Bacteria</taxon>
        <taxon>Pseudomonadati</taxon>
        <taxon>Pseudomonadota</taxon>
        <taxon>Alphaproteobacteria</taxon>
        <taxon>Rhodobacterales</taxon>
        <taxon>Paracoccaceae</taxon>
        <taxon>Rhodobaculum</taxon>
    </lineage>
</organism>
<name>A0A934TL85_9RHOB</name>